<feature type="domain" description="RCK C-terminal" evidence="7">
    <location>
        <begin position="138"/>
        <end position="217"/>
    </location>
</feature>
<dbReference type="PANTHER" id="PTHR43833:SF5">
    <property type="entry name" value="TRK SYSTEM POTASSIUM UPTAKE PROTEIN TRKA"/>
    <property type="match status" value="1"/>
</dbReference>
<dbReference type="InterPro" id="IPR036291">
    <property type="entry name" value="NAD(P)-bd_dom_sf"/>
</dbReference>
<protein>
    <submittedName>
        <fullName evidence="8">Trk system potassium uptake protein TrkA</fullName>
    </submittedName>
</protein>
<keyword evidence="3" id="KW-0630">Potassium</keyword>
<dbReference type="PRINTS" id="PR00335">
    <property type="entry name" value="KUPTAKETRKA"/>
</dbReference>
<dbReference type="Pfam" id="PF02254">
    <property type="entry name" value="TrkA_N"/>
    <property type="match status" value="2"/>
</dbReference>
<feature type="domain" description="RCK C-terminal" evidence="7">
    <location>
        <begin position="361"/>
        <end position="440"/>
    </location>
</feature>
<dbReference type="SUPFAM" id="SSF116726">
    <property type="entry name" value="TrkA C-terminal domain-like"/>
    <property type="match status" value="2"/>
</dbReference>
<organism evidence="8">
    <name type="scientific">hydrothermal vent metagenome</name>
    <dbReference type="NCBI Taxonomy" id="652676"/>
    <lineage>
        <taxon>unclassified sequences</taxon>
        <taxon>metagenomes</taxon>
        <taxon>ecological metagenomes</taxon>
    </lineage>
</organism>
<evidence type="ECO:0000256" key="2">
    <source>
        <dbReference type="ARBA" id="ARBA00022538"/>
    </source>
</evidence>
<sequence>MDIIIAGAGTVGYSLAQTLSFKHNVIVIDKDIDKLNKLDEDIDILVIYGDIENPKTYQTLNLDTVDLFIAVTDSDEANLLSTLIVEDVVEVKRKIIRLKNDGFLKSHVLKKLSIDYAVFPDITTANKVKALFTFPKANNVKTFHQTKHKLISIRVQYDAQMLYKVEELVNENVSIVGIEREKEFFIPVLNTAIQKGDLVYLFGSIESIEEISAKLDEKMPTSIKKIVIFGANTLAQKIAKALLDKNLDIKMIEKDIDHCKTASEVLQGKVTIINSAYEDHRLFEEEGLKNADMVIAAGHNDEKNIVKCIEAKEYGVQKVVAVNNDKAYYDLMHKMGVVVVRGSKAGAHYAILEKISSSSIVTQRHFCGGRGVLFMRKIYPDSELIGKSVKKENIENILVVLLREDKIYPLSKIEQLEQSDILVVFGKFEQTEEIEKWIYTL</sequence>
<keyword evidence="5" id="KW-0406">Ion transport</keyword>
<dbReference type="InterPro" id="IPR036721">
    <property type="entry name" value="RCK_C_sf"/>
</dbReference>
<accession>A0A1W1BXK7</accession>
<dbReference type="GO" id="GO:0015079">
    <property type="term" value="F:potassium ion transmembrane transporter activity"/>
    <property type="evidence" value="ECO:0007669"/>
    <property type="project" value="InterPro"/>
</dbReference>
<dbReference type="Gene3D" id="3.30.70.1450">
    <property type="entry name" value="Regulator of K+ conductance, C-terminal domain"/>
    <property type="match status" value="1"/>
</dbReference>
<proteinExistence type="predicted"/>
<dbReference type="Pfam" id="PF02080">
    <property type="entry name" value="TrkA_C"/>
    <property type="match status" value="1"/>
</dbReference>
<dbReference type="PROSITE" id="PS51201">
    <property type="entry name" value="RCK_N"/>
    <property type="match status" value="2"/>
</dbReference>
<dbReference type="EMBL" id="FPHD01000048">
    <property type="protein sequence ID" value="SFV58269.1"/>
    <property type="molecule type" value="Genomic_DNA"/>
</dbReference>
<dbReference type="Gene3D" id="3.40.50.720">
    <property type="entry name" value="NAD(P)-binding Rossmann-like Domain"/>
    <property type="match status" value="2"/>
</dbReference>
<gene>
    <name evidence="8" type="ORF">MNB_SV-8-1279</name>
</gene>
<dbReference type="InterPro" id="IPR006036">
    <property type="entry name" value="K_uptake_TrkA"/>
</dbReference>
<name>A0A1W1BXK7_9ZZZZ</name>
<evidence type="ECO:0000256" key="3">
    <source>
        <dbReference type="ARBA" id="ARBA00022958"/>
    </source>
</evidence>
<reference evidence="8" key="1">
    <citation type="submission" date="2016-10" db="EMBL/GenBank/DDBJ databases">
        <authorList>
            <person name="de Groot N.N."/>
        </authorList>
    </citation>
    <scope>NUCLEOTIDE SEQUENCE</scope>
</reference>
<dbReference type="GO" id="GO:0005886">
    <property type="term" value="C:plasma membrane"/>
    <property type="evidence" value="ECO:0007669"/>
    <property type="project" value="InterPro"/>
</dbReference>
<dbReference type="InterPro" id="IPR050721">
    <property type="entry name" value="Trk_Ktr_HKT_K-transport"/>
</dbReference>
<keyword evidence="1" id="KW-0813">Transport</keyword>
<keyword evidence="4" id="KW-0520">NAD</keyword>
<evidence type="ECO:0000259" key="6">
    <source>
        <dbReference type="PROSITE" id="PS51201"/>
    </source>
</evidence>
<feature type="domain" description="RCK N-terminal" evidence="6">
    <location>
        <begin position="223"/>
        <end position="351"/>
    </location>
</feature>
<dbReference type="PROSITE" id="PS51202">
    <property type="entry name" value="RCK_C"/>
    <property type="match status" value="2"/>
</dbReference>
<dbReference type="AlphaFoldDB" id="A0A1W1BXK7"/>
<dbReference type="InterPro" id="IPR003148">
    <property type="entry name" value="RCK_N"/>
</dbReference>
<evidence type="ECO:0000256" key="1">
    <source>
        <dbReference type="ARBA" id="ARBA00022448"/>
    </source>
</evidence>
<evidence type="ECO:0000259" key="7">
    <source>
        <dbReference type="PROSITE" id="PS51202"/>
    </source>
</evidence>
<evidence type="ECO:0000256" key="4">
    <source>
        <dbReference type="ARBA" id="ARBA00023027"/>
    </source>
</evidence>
<keyword evidence="2" id="KW-0633">Potassium transport</keyword>
<evidence type="ECO:0000313" key="8">
    <source>
        <dbReference type="EMBL" id="SFV58269.1"/>
    </source>
</evidence>
<dbReference type="PANTHER" id="PTHR43833">
    <property type="entry name" value="POTASSIUM CHANNEL PROTEIN 2-RELATED-RELATED"/>
    <property type="match status" value="1"/>
</dbReference>
<feature type="domain" description="RCK N-terminal" evidence="6">
    <location>
        <begin position="1"/>
        <end position="118"/>
    </location>
</feature>
<evidence type="ECO:0000256" key="5">
    <source>
        <dbReference type="ARBA" id="ARBA00023065"/>
    </source>
</evidence>
<dbReference type="SUPFAM" id="SSF51735">
    <property type="entry name" value="NAD(P)-binding Rossmann-fold domains"/>
    <property type="match status" value="2"/>
</dbReference>
<dbReference type="InterPro" id="IPR006037">
    <property type="entry name" value="RCK_C"/>
</dbReference>